<proteinExistence type="predicted"/>
<sequence>MPNMASSGGRWLLLLLRWLVLLLLLYTSTVTTTVAGQPRPLSPLSIWTLADVAVDQYNFQNRNENTRVRLLLPHCMKILVSFTTPASNEILREDIIPGSFTSSPLIFHHR</sequence>
<dbReference type="Proteomes" id="UP000236161">
    <property type="component" value="Unassembled WGS sequence"/>
</dbReference>
<keyword evidence="3" id="KW-1185">Reference proteome</keyword>
<keyword evidence="1" id="KW-0732">Signal</keyword>
<gene>
    <name evidence="2" type="ORF">AXF42_Ash006738</name>
</gene>
<evidence type="ECO:0000256" key="1">
    <source>
        <dbReference type="SAM" id="SignalP"/>
    </source>
</evidence>
<evidence type="ECO:0000313" key="2">
    <source>
        <dbReference type="EMBL" id="PKA55536.1"/>
    </source>
</evidence>
<accession>A0A2I0AJ90</accession>
<reference evidence="2 3" key="1">
    <citation type="journal article" date="2017" name="Nature">
        <title>The Apostasia genome and the evolution of orchids.</title>
        <authorList>
            <person name="Zhang G.Q."/>
            <person name="Liu K.W."/>
            <person name="Li Z."/>
            <person name="Lohaus R."/>
            <person name="Hsiao Y.Y."/>
            <person name="Niu S.C."/>
            <person name="Wang J.Y."/>
            <person name="Lin Y.C."/>
            <person name="Xu Q."/>
            <person name="Chen L.J."/>
            <person name="Yoshida K."/>
            <person name="Fujiwara S."/>
            <person name="Wang Z.W."/>
            <person name="Zhang Y.Q."/>
            <person name="Mitsuda N."/>
            <person name="Wang M."/>
            <person name="Liu G.H."/>
            <person name="Pecoraro L."/>
            <person name="Huang H.X."/>
            <person name="Xiao X.J."/>
            <person name="Lin M."/>
            <person name="Wu X.Y."/>
            <person name="Wu W.L."/>
            <person name="Chen Y.Y."/>
            <person name="Chang S.B."/>
            <person name="Sakamoto S."/>
            <person name="Ohme-Takagi M."/>
            <person name="Yagi M."/>
            <person name="Zeng S.J."/>
            <person name="Shen C.Y."/>
            <person name="Yeh C.M."/>
            <person name="Luo Y.B."/>
            <person name="Tsai W.C."/>
            <person name="Van de Peer Y."/>
            <person name="Liu Z.J."/>
        </authorList>
    </citation>
    <scope>NUCLEOTIDE SEQUENCE [LARGE SCALE GENOMIC DNA]</scope>
    <source>
        <strain evidence="3">cv. Shenzhen</strain>
        <tissue evidence="2">Stem</tissue>
    </source>
</reference>
<organism evidence="2 3">
    <name type="scientific">Apostasia shenzhenica</name>
    <dbReference type="NCBI Taxonomy" id="1088818"/>
    <lineage>
        <taxon>Eukaryota</taxon>
        <taxon>Viridiplantae</taxon>
        <taxon>Streptophyta</taxon>
        <taxon>Embryophyta</taxon>
        <taxon>Tracheophyta</taxon>
        <taxon>Spermatophyta</taxon>
        <taxon>Magnoliopsida</taxon>
        <taxon>Liliopsida</taxon>
        <taxon>Asparagales</taxon>
        <taxon>Orchidaceae</taxon>
        <taxon>Apostasioideae</taxon>
        <taxon>Apostasia</taxon>
    </lineage>
</organism>
<evidence type="ECO:0000313" key="3">
    <source>
        <dbReference type="Proteomes" id="UP000236161"/>
    </source>
</evidence>
<feature type="chain" id="PRO_5014115138" evidence="1">
    <location>
        <begin position="32"/>
        <end position="110"/>
    </location>
</feature>
<protein>
    <submittedName>
        <fullName evidence="2">Uncharacterized protein</fullName>
    </submittedName>
</protein>
<dbReference type="EMBL" id="KZ451979">
    <property type="protein sequence ID" value="PKA55536.1"/>
    <property type="molecule type" value="Genomic_DNA"/>
</dbReference>
<feature type="signal peptide" evidence="1">
    <location>
        <begin position="1"/>
        <end position="31"/>
    </location>
</feature>
<name>A0A2I0AJ90_9ASPA</name>
<dbReference type="AlphaFoldDB" id="A0A2I0AJ90"/>